<dbReference type="InterPro" id="IPR011990">
    <property type="entry name" value="TPR-like_helical_dom_sf"/>
</dbReference>
<feature type="repeat" description="TPR" evidence="3">
    <location>
        <begin position="292"/>
        <end position="325"/>
    </location>
</feature>
<dbReference type="EMBL" id="PQFF01000298">
    <property type="protein sequence ID" value="RHZ64066.1"/>
    <property type="molecule type" value="Genomic_DNA"/>
</dbReference>
<feature type="compositionally biased region" description="Basic and acidic residues" evidence="4">
    <location>
        <begin position="8"/>
        <end position="19"/>
    </location>
</feature>
<feature type="compositionally biased region" description="Basic and acidic residues" evidence="4">
    <location>
        <begin position="66"/>
        <end position="105"/>
    </location>
</feature>
<gene>
    <name evidence="5" type="ORF">Glove_326g36</name>
</gene>
<accession>A0A397HR37</accession>
<feature type="repeat" description="TPR" evidence="3">
    <location>
        <begin position="726"/>
        <end position="759"/>
    </location>
</feature>
<feature type="repeat" description="TPR" evidence="3">
    <location>
        <begin position="372"/>
        <end position="405"/>
    </location>
</feature>
<feature type="compositionally biased region" description="Low complexity" evidence="4">
    <location>
        <begin position="34"/>
        <end position="51"/>
    </location>
</feature>
<feature type="repeat" description="TPR" evidence="3">
    <location>
        <begin position="224"/>
        <end position="257"/>
    </location>
</feature>
<feature type="region of interest" description="Disordered" evidence="4">
    <location>
        <begin position="1"/>
        <end position="111"/>
    </location>
</feature>
<evidence type="ECO:0000313" key="5">
    <source>
        <dbReference type="EMBL" id="RHZ64066.1"/>
    </source>
</evidence>
<dbReference type="OrthoDB" id="1926212at2759"/>
<evidence type="ECO:0000313" key="6">
    <source>
        <dbReference type="Proteomes" id="UP000266861"/>
    </source>
</evidence>
<comment type="caution">
    <text evidence="5">The sequence shown here is derived from an EMBL/GenBank/DDBJ whole genome shotgun (WGS) entry which is preliminary data.</text>
</comment>
<dbReference type="AlphaFoldDB" id="A0A397HR37"/>
<dbReference type="PANTHER" id="PTHR44858:SF1">
    <property type="entry name" value="UDP-N-ACETYLGLUCOSAMINE--PEPTIDE N-ACETYLGLUCOSAMINYLTRANSFERASE SPINDLY-RELATED"/>
    <property type="match status" value="1"/>
</dbReference>
<feature type="repeat" description="TPR" evidence="3">
    <location>
        <begin position="187"/>
        <end position="220"/>
    </location>
</feature>
<dbReference type="SUPFAM" id="SSF48452">
    <property type="entry name" value="TPR-like"/>
    <property type="match status" value="4"/>
</dbReference>
<feature type="repeat" description="TPR" evidence="3">
    <location>
        <begin position="541"/>
        <end position="574"/>
    </location>
</feature>
<evidence type="ECO:0000256" key="2">
    <source>
        <dbReference type="ARBA" id="ARBA00022803"/>
    </source>
</evidence>
<reference evidence="5 6" key="1">
    <citation type="submission" date="2018-08" db="EMBL/GenBank/DDBJ databases">
        <title>Genome and evolution of the arbuscular mycorrhizal fungus Diversispora epigaea (formerly Glomus versiforme) and its bacterial endosymbionts.</title>
        <authorList>
            <person name="Sun X."/>
            <person name="Fei Z."/>
            <person name="Harrison M."/>
        </authorList>
    </citation>
    <scope>NUCLEOTIDE SEQUENCE [LARGE SCALE GENOMIC DNA]</scope>
    <source>
        <strain evidence="5 6">IT104</strain>
    </source>
</reference>
<protein>
    <submittedName>
        <fullName evidence="5">Uncharacterized protein</fullName>
    </submittedName>
</protein>
<sequence>MSSTYYDFRSDDGISDRSRPNRGIEPSPNDRCHNGYNNGLNGYSGHNGYNGITSTSSFNGRNHNNRSREDSRREDSRREDRREDSRREDRREDSRREDRREDRYHSKSKLSFLKFPKKMNPTNTKATKALKAGEYTQALKYLNELVRDYPDSYNVKCDRSEVHFHLGNQEKAAYDATSALKKNPEKSRAYYIRGFVFEKVERFNDALKDLNNGLARSPNDPYAFKALKICARLYYKSGDLDATIDKLNEALKLEPYDTWILQTRGEIYFDQRKYRKSLVDLKKLLEIESKNQTALILKGIIFKKSERYNEALTDFNKALIADPMNSKLLINRVKVLLILGKYNEAQLDIEKLIKNEEGTKLLKNEGSNLNKAKILKLRGIMFKGLGRFKEAREDFTKALEIKEKASTYRYRSQIHVVLKNLDAALNDLNAALELDHNDKEADTLRNKVLSQLKKFNEALTGLNKTLVSNPYDISALTERGCVYLSMKRYDEALTDLNRALQSQPKTVRALLIRAKVYRIRNDFSLSLEDLNTALQVEPRNAQLVRNIGKVYTLKNDHDKAISNLERSISIEPHASALRYRGISNSKLGNYQNSIKDFNQVLIMKPSNSNVYYDRGETYYKLSNYSESLGDLNKSLEYDENINSHKLRAKVYEQLKEYEKSRNDLDHVIDAFPTDTKSIFSRAQMNENLKKYQDSISDLSKVITIEKHLNNNNNINNNNNNNNSIHKAAVKFRGKLFMKLSRYEEALKDFNELLEIDENDIEAIGLRAEVYQLLENDTLALVDLDNGIKNKQGNKCWLFVIRGGIYRNQKKFDEALEDLNKVMIINKFLSTEENNSGNKRGKEEKIENSNSYDLKAHATALCYRGSIMRELNKAEEALHDLNESLRIEPFNPLALCERSSIFRDSGRYDQAWEDLETILDGEEDDDDDE</sequence>
<evidence type="ECO:0000256" key="3">
    <source>
        <dbReference type="PROSITE-ProRule" id="PRU00339"/>
    </source>
</evidence>
<dbReference type="Proteomes" id="UP000266861">
    <property type="component" value="Unassembled WGS sequence"/>
</dbReference>
<evidence type="ECO:0000256" key="4">
    <source>
        <dbReference type="SAM" id="MobiDB-lite"/>
    </source>
</evidence>
<feature type="repeat" description="TPR" evidence="3">
    <location>
        <begin position="857"/>
        <end position="890"/>
    </location>
</feature>
<dbReference type="Gene3D" id="1.25.40.10">
    <property type="entry name" value="Tetratricopeptide repeat domain"/>
    <property type="match status" value="6"/>
</dbReference>
<keyword evidence="6" id="KW-1185">Reference proteome</keyword>
<dbReference type="InterPro" id="IPR019734">
    <property type="entry name" value="TPR_rpt"/>
</dbReference>
<keyword evidence="1" id="KW-0677">Repeat</keyword>
<organism evidence="5 6">
    <name type="scientific">Diversispora epigaea</name>
    <dbReference type="NCBI Taxonomy" id="1348612"/>
    <lineage>
        <taxon>Eukaryota</taxon>
        <taxon>Fungi</taxon>
        <taxon>Fungi incertae sedis</taxon>
        <taxon>Mucoromycota</taxon>
        <taxon>Glomeromycotina</taxon>
        <taxon>Glomeromycetes</taxon>
        <taxon>Diversisporales</taxon>
        <taxon>Diversisporaceae</taxon>
        <taxon>Diversispora</taxon>
    </lineage>
</organism>
<dbReference type="PANTHER" id="PTHR44858">
    <property type="entry name" value="TETRATRICOPEPTIDE REPEAT PROTEIN 6"/>
    <property type="match status" value="1"/>
</dbReference>
<dbReference type="PROSITE" id="PS50005">
    <property type="entry name" value="TPR"/>
    <property type="match status" value="10"/>
</dbReference>
<dbReference type="STRING" id="1348612.A0A397HR37"/>
<dbReference type="InterPro" id="IPR050498">
    <property type="entry name" value="Ycf3"/>
</dbReference>
<feature type="repeat" description="TPR" evidence="3">
    <location>
        <begin position="473"/>
        <end position="506"/>
    </location>
</feature>
<evidence type="ECO:0000256" key="1">
    <source>
        <dbReference type="ARBA" id="ARBA00022737"/>
    </source>
</evidence>
<dbReference type="Pfam" id="PF13181">
    <property type="entry name" value="TPR_8"/>
    <property type="match status" value="3"/>
</dbReference>
<dbReference type="SMART" id="SM00028">
    <property type="entry name" value="TPR"/>
    <property type="match status" value="20"/>
</dbReference>
<keyword evidence="2 3" id="KW-0802">TPR repeat</keyword>
<feature type="repeat" description="TPR" evidence="3">
    <location>
        <begin position="608"/>
        <end position="641"/>
    </location>
</feature>
<feature type="compositionally biased region" description="Polar residues" evidence="4">
    <location>
        <begin position="52"/>
        <end position="62"/>
    </location>
</feature>
<feature type="repeat" description="TPR" evidence="3">
    <location>
        <begin position="507"/>
        <end position="540"/>
    </location>
</feature>
<proteinExistence type="predicted"/>
<name>A0A397HR37_9GLOM</name>
<dbReference type="Pfam" id="PF13432">
    <property type="entry name" value="TPR_16"/>
    <property type="match status" value="2"/>
</dbReference>